<comment type="caution">
    <text evidence="1">The sequence shown here is derived from an EMBL/GenBank/DDBJ whole genome shotgun (WGS) entry which is preliminary data.</text>
</comment>
<dbReference type="EMBL" id="JWZX01000482">
    <property type="protein sequence ID" value="KOO52842.1"/>
    <property type="molecule type" value="Genomic_DNA"/>
</dbReference>
<accession>A0A0M0LPK7</accession>
<organism evidence="1 2">
    <name type="scientific">Chrysochromulina tobinii</name>
    <dbReference type="NCBI Taxonomy" id="1460289"/>
    <lineage>
        <taxon>Eukaryota</taxon>
        <taxon>Haptista</taxon>
        <taxon>Haptophyta</taxon>
        <taxon>Prymnesiophyceae</taxon>
        <taxon>Prymnesiales</taxon>
        <taxon>Chrysochromulinaceae</taxon>
        <taxon>Chrysochromulina</taxon>
    </lineage>
</organism>
<dbReference type="Gene3D" id="1.20.5.490">
    <property type="entry name" value="Single helix bin"/>
    <property type="match status" value="1"/>
</dbReference>
<evidence type="ECO:0000313" key="2">
    <source>
        <dbReference type="Proteomes" id="UP000037460"/>
    </source>
</evidence>
<dbReference type="AlphaFoldDB" id="A0A0M0LPK7"/>
<evidence type="ECO:0000313" key="1">
    <source>
        <dbReference type="EMBL" id="KOO52842.1"/>
    </source>
</evidence>
<reference evidence="2" key="1">
    <citation type="journal article" date="2015" name="PLoS Genet.">
        <title>Genome Sequence and Transcriptome Analyses of Chrysochromulina tobin: Metabolic Tools for Enhanced Algal Fitness in the Prominent Order Prymnesiales (Haptophyceae).</title>
        <authorList>
            <person name="Hovde B.T."/>
            <person name="Deodato C.R."/>
            <person name="Hunsperger H.M."/>
            <person name="Ryken S.A."/>
            <person name="Yost W."/>
            <person name="Jha R.K."/>
            <person name="Patterson J."/>
            <person name="Monnat R.J. Jr."/>
            <person name="Barlow S.B."/>
            <person name="Starkenburg S.R."/>
            <person name="Cattolico R.A."/>
        </authorList>
    </citation>
    <scope>NUCLEOTIDE SEQUENCE</scope>
    <source>
        <strain evidence="2">CCMP291</strain>
    </source>
</reference>
<proteinExistence type="predicted"/>
<sequence>MHMEEQMQERLRLAKSESEATLAEVLKRSCDDEVRSLEQQLRERDVELQQLRARTRQGVMEQGMRRTLM</sequence>
<name>A0A0M0LPK7_9EUKA</name>
<gene>
    <name evidence="1" type="ORF">Ctob_016457</name>
</gene>
<dbReference type="Proteomes" id="UP000037460">
    <property type="component" value="Unassembled WGS sequence"/>
</dbReference>
<keyword evidence="2" id="KW-1185">Reference proteome</keyword>
<protein>
    <submittedName>
        <fullName evidence="1">Uncharacterized protein</fullName>
    </submittedName>
</protein>